<dbReference type="STRING" id="1796606.A2G96_16815"/>
<evidence type="ECO:0000313" key="3">
    <source>
        <dbReference type="Proteomes" id="UP000075238"/>
    </source>
</evidence>
<dbReference type="KEGG" id="cnan:A2G96_16815"/>
<sequence>MRSAIYAALGALVLGLVLGVFGTASWYTPRLELARKSQKDAEGKRDLAVGANKQCSIDLGKADKAVKDLKQEAAERARLAASAVAAAEERAAVYERRAGALSRRPPTRPKDLCGSLDELLTEAIKERRIGR</sequence>
<protein>
    <submittedName>
        <fullName evidence="2">Uncharacterized protein</fullName>
    </submittedName>
</protein>
<reference evidence="2 3" key="1">
    <citation type="submission" date="2016-03" db="EMBL/GenBank/DDBJ databases">
        <title>Complete genome sequence of a novel chlorpyrifos degrading bacterium, Cupriavidus nantongensis sp. X1.</title>
        <authorList>
            <person name="Fang L."/>
        </authorList>
    </citation>
    <scope>NUCLEOTIDE SEQUENCE [LARGE SCALE GENOMIC DNA]</scope>
    <source>
        <strain evidence="2 3">X1</strain>
    </source>
</reference>
<name>A0A142JMF1_9BURK</name>
<proteinExistence type="predicted"/>
<keyword evidence="1" id="KW-0175">Coiled coil</keyword>
<keyword evidence="3" id="KW-1185">Reference proteome</keyword>
<gene>
    <name evidence="2" type="ORF">A2G96_16815</name>
</gene>
<dbReference type="Proteomes" id="UP000075238">
    <property type="component" value="Chromosome 1"/>
</dbReference>
<dbReference type="EMBL" id="CP014844">
    <property type="protein sequence ID" value="AMR79263.1"/>
    <property type="molecule type" value="Genomic_DNA"/>
</dbReference>
<accession>A0A142JMF1</accession>
<evidence type="ECO:0000313" key="2">
    <source>
        <dbReference type="EMBL" id="AMR79263.1"/>
    </source>
</evidence>
<organism evidence="2 3">
    <name type="scientific">Cupriavidus nantongensis</name>
    <dbReference type="NCBI Taxonomy" id="1796606"/>
    <lineage>
        <taxon>Bacteria</taxon>
        <taxon>Pseudomonadati</taxon>
        <taxon>Pseudomonadota</taxon>
        <taxon>Betaproteobacteria</taxon>
        <taxon>Burkholderiales</taxon>
        <taxon>Burkholderiaceae</taxon>
        <taxon>Cupriavidus</taxon>
    </lineage>
</organism>
<dbReference type="RefSeq" id="WP_062801112.1">
    <property type="nucleotide sequence ID" value="NZ_CP014844.1"/>
</dbReference>
<feature type="coiled-coil region" evidence="1">
    <location>
        <begin position="70"/>
        <end position="104"/>
    </location>
</feature>
<evidence type="ECO:0000256" key="1">
    <source>
        <dbReference type="SAM" id="Coils"/>
    </source>
</evidence>
<dbReference type="AlphaFoldDB" id="A0A142JMF1"/>